<proteinExistence type="predicted"/>
<evidence type="ECO:0000259" key="1">
    <source>
        <dbReference type="Pfam" id="PF00903"/>
    </source>
</evidence>
<evidence type="ECO:0000313" key="2">
    <source>
        <dbReference type="EMBL" id="AQQ68995.1"/>
    </source>
</evidence>
<dbReference type="eggNOG" id="COG0346">
    <property type="taxonomic scope" value="Bacteria"/>
</dbReference>
<keyword evidence="2" id="KW-0560">Oxidoreductase</keyword>
<gene>
    <name evidence="2" type="ORF">Mag101_16150</name>
</gene>
<protein>
    <submittedName>
        <fullName evidence="2">Glyoxalase/bleomycin resistance/extradiol dioxygenase family protein</fullName>
    </submittedName>
</protein>
<name>A0A1Q2M8C2_9GAMM</name>
<dbReference type="Proteomes" id="UP000188219">
    <property type="component" value="Chromosome"/>
</dbReference>
<dbReference type="GO" id="GO:0051213">
    <property type="term" value="F:dioxygenase activity"/>
    <property type="evidence" value="ECO:0007669"/>
    <property type="project" value="UniProtKB-KW"/>
</dbReference>
<dbReference type="InterPro" id="IPR004360">
    <property type="entry name" value="Glyas_Fos-R_dOase_dom"/>
</dbReference>
<dbReference type="SUPFAM" id="SSF54593">
    <property type="entry name" value="Glyoxalase/Bleomycin resistance protein/Dihydroxybiphenyl dioxygenase"/>
    <property type="match status" value="1"/>
</dbReference>
<dbReference type="PANTHER" id="PTHR35006:SF2">
    <property type="entry name" value="GLYOXALASE FAMILY PROTEIN (AFU_ORTHOLOGUE AFUA_5G14830)"/>
    <property type="match status" value="1"/>
</dbReference>
<dbReference type="EMBL" id="CP019650">
    <property type="protein sequence ID" value="AQQ68995.1"/>
    <property type="molecule type" value="Genomic_DNA"/>
</dbReference>
<dbReference type="AlphaFoldDB" id="A0A1Q2M8C2"/>
<sequence>MLDHIGLTVHDYERSKAFYLAALAPLGYELAMEMGDWAGFGWGGKPQLLIKGGSTTVPAVNIAFSAEDRETVQAFYQAALKAGAADSASEEGSAPSLRPEYHADYFSAYVRDPDGHRVEVVCHIPADAF</sequence>
<keyword evidence="3" id="KW-1185">Reference proteome</keyword>
<keyword evidence="2" id="KW-0223">Dioxygenase</keyword>
<dbReference type="PANTHER" id="PTHR35006">
    <property type="entry name" value="GLYOXALASE FAMILY PROTEIN (AFU_ORTHOLOGUE AFUA_5G14830)"/>
    <property type="match status" value="1"/>
</dbReference>
<evidence type="ECO:0000313" key="3">
    <source>
        <dbReference type="Proteomes" id="UP000188219"/>
    </source>
</evidence>
<dbReference type="KEGG" id="maga:Mag101_16150"/>
<dbReference type="Gene3D" id="3.10.180.10">
    <property type="entry name" value="2,3-Dihydroxybiphenyl 1,2-Dioxygenase, domain 1"/>
    <property type="match status" value="1"/>
</dbReference>
<dbReference type="OrthoDB" id="9800438at2"/>
<reference evidence="2" key="1">
    <citation type="submission" date="2017-02" db="EMBL/GenBank/DDBJ databases">
        <title>Genome of Microbulbifer agarilyticus GP101.</title>
        <authorList>
            <person name="Jung J."/>
            <person name="Bae S.S."/>
            <person name="Baek K."/>
        </authorList>
    </citation>
    <scope>NUCLEOTIDE SEQUENCE [LARGE SCALE GENOMIC DNA]</scope>
    <source>
        <strain evidence="2">GP101</strain>
    </source>
</reference>
<dbReference type="STRING" id="260552.Mag101_16150"/>
<dbReference type="CDD" id="cd07262">
    <property type="entry name" value="VOC_like"/>
    <property type="match status" value="1"/>
</dbReference>
<organism evidence="2 3">
    <name type="scientific">Microbulbifer agarilyticus</name>
    <dbReference type="NCBI Taxonomy" id="260552"/>
    <lineage>
        <taxon>Bacteria</taxon>
        <taxon>Pseudomonadati</taxon>
        <taxon>Pseudomonadota</taxon>
        <taxon>Gammaproteobacteria</taxon>
        <taxon>Cellvibrionales</taxon>
        <taxon>Microbulbiferaceae</taxon>
        <taxon>Microbulbifer</taxon>
    </lineage>
</organism>
<dbReference type="RefSeq" id="WP_077407373.1">
    <property type="nucleotide sequence ID" value="NZ_CP019650.1"/>
</dbReference>
<dbReference type="Pfam" id="PF00903">
    <property type="entry name" value="Glyoxalase"/>
    <property type="match status" value="1"/>
</dbReference>
<feature type="domain" description="Glyoxalase/fosfomycin resistance/dioxygenase" evidence="1">
    <location>
        <begin position="2"/>
        <end position="120"/>
    </location>
</feature>
<accession>A0A1Q2M8C2</accession>
<dbReference type="InterPro" id="IPR029068">
    <property type="entry name" value="Glyas_Bleomycin-R_OHBP_Dase"/>
</dbReference>